<gene>
    <name evidence="3" type="ORF">DMH04_50385</name>
</gene>
<feature type="domain" description="HTH cro/C1-type" evidence="2">
    <location>
        <begin position="33"/>
        <end position="80"/>
    </location>
</feature>
<dbReference type="CDD" id="cd00093">
    <property type="entry name" value="HTH_XRE"/>
    <property type="match status" value="1"/>
</dbReference>
<comment type="caution">
    <text evidence="3">The sequence shown here is derived from an EMBL/GenBank/DDBJ whole genome shotgun (WGS) entry which is preliminary data.</text>
</comment>
<dbReference type="InterPro" id="IPR041413">
    <property type="entry name" value="MLTR_LBD"/>
</dbReference>
<evidence type="ECO:0000256" key="1">
    <source>
        <dbReference type="SAM" id="MobiDB-lite"/>
    </source>
</evidence>
<dbReference type="OrthoDB" id="4790304at2"/>
<dbReference type="InterPro" id="IPR001387">
    <property type="entry name" value="Cro/C1-type_HTH"/>
</dbReference>
<evidence type="ECO:0000313" key="3">
    <source>
        <dbReference type="EMBL" id="RSM64972.1"/>
    </source>
</evidence>
<reference evidence="3 4" key="1">
    <citation type="submission" date="2018-05" db="EMBL/GenBank/DDBJ databases">
        <title>Evolution of GPA BGCs.</title>
        <authorList>
            <person name="Waglechner N."/>
            <person name="Wright G.D."/>
        </authorList>
    </citation>
    <scope>NUCLEOTIDE SEQUENCE [LARGE SCALE GENOMIC DNA]</scope>
    <source>
        <strain evidence="3 4">A82846</strain>
    </source>
</reference>
<sequence length="297" mass="33031">MSNELGEFLRTRRARITPEEVGLPRTGRRRVPGLRRDELARLAGVSVEYYTRLEQGRSPNVSESVLDAIGKALSLNETERDHLRILVRPTRRARPSPRGANTSRTKIRPSVQLVLDQMDRMPAFIFGPTLDVLAFNRLGDALNGFSATDRPNLCRSIFLDPKAKDFYPQWSCAAEDTVAVLRWMAGRNPDEPGLAPLIGELSIHSQEFRELWAKHNVKEKTFGGKLINHSLVGELDLAFESFPLPGEPDMVLVTYVAQPGSPSAEKLALLASWSQPEHERVAADRGGVTRSADGVED</sequence>
<evidence type="ECO:0000259" key="2">
    <source>
        <dbReference type="PROSITE" id="PS50943"/>
    </source>
</evidence>
<dbReference type="PANTHER" id="PTHR35010">
    <property type="entry name" value="BLL4672 PROTEIN-RELATED"/>
    <property type="match status" value="1"/>
</dbReference>
<name>A0A428YBU7_KIBAR</name>
<dbReference type="PROSITE" id="PS50943">
    <property type="entry name" value="HTH_CROC1"/>
    <property type="match status" value="1"/>
</dbReference>
<evidence type="ECO:0000313" key="4">
    <source>
        <dbReference type="Proteomes" id="UP000287547"/>
    </source>
</evidence>
<feature type="region of interest" description="Disordered" evidence="1">
    <location>
        <begin position="278"/>
        <end position="297"/>
    </location>
</feature>
<organism evidence="3 4">
    <name type="scientific">Kibdelosporangium aridum</name>
    <dbReference type="NCBI Taxonomy" id="2030"/>
    <lineage>
        <taxon>Bacteria</taxon>
        <taxon>Bacillati</taxon>
        <taxon>Actinomycetota</taxon>
        <taxon>Actinomycetes</taxon>
        <taxon>Pseudonocardiales</taxon>
        <taxon>Pseudonocardiaceae</taxon>
        <taxon>Kibdelosporangium</taxon>
    </lineage>
</organism>
<dbReference type="Proteomes" id="UP000287547">
    <property type="component" value="Unassembled WGS sequence"/>
</dbReference>
<accession>A0A428YBU7</accession>
<dbReference type="AlphaFoldDB" id="A0A428YBU7"/>
<dbReference type="Pfam" id="PF13560">
    <property type="entry name" value="HTH_31"/>
    <property type="match status" value="1"/>
</dbReference>
<dbReference type="EMBL" id="QHKI01000091">
    <property type="protein sequence ID" value="RSM64972.1"/>
    <property type="molecule type" value="Genomic_DNA"/>
</dbReference>
<dbReference type="RefSeq" id="WP_051793015.1">
    <property type="nucleotide sequence ID" value="NZ_QHKI01000091.1"/>
</dbReference>
<dbReference type="Pfam" id="PF17765">
    <property type="entry name" value="MLTR_LBD"/>
    <property type="match status" value="1"/>
</dbReference>
<dbReference type="PANTHER" id="PTHR35010:SF2">
    <property type="entry name" value="BLL4672 PROTEIN"/>
    <property type="match status" value="1"/>
</dbReference>
<dbReference type="SMART" id="SM00530">
    <property type="entry name" value="HTH_XRE"/>
    <property type="match status" value="1"/>
</dbReference>
<dbReference type="Gene3D" id="3.30.450.180">
    <property type="match status" value="1"/>
</dbReference>
<dbReference type="InterPro" id="IPR010982">
    <property type="entry name" value="Lambda_DNA-bd_dom_sf"/>
</dbReference>
<dbReference type="Gene3D" id="1.10.260.40">
    <property type="entry name" value="lambda repressor-like DNA-binding domains"/>
    <property type="match status" value="1"/>
</dbReference>
<dbReference type="SUPFAM" id="SSF47413">
    <property type="entry name" value="lambda repressor-like DNA-binding domains"/>
    <property type="match status" value="1"/>
</dbReference>
<proteinExistence type="predicted"/>
<protein>
    <submittedName>
        <fullName evidence="3">XRE family transcriptional regulator</fullName>
    </submittedName>
</protein>
<dbReference type="GO" id="GO:0003677">
    <property type="term" value="F:DNA binding"/>
    <property type="evidence" value="ECO:0007669"/>
    <property type="project" value="InterPro"/>
</dbReference>